<keyword evidence="6" id="KW-1185">Reference proteome</keyword>
<dbReference type="Pfam" id="PF13871">
    <property type="entry name" value="Helicase_C_4"/>
    <property type="match status" value="2"/>
</dbReference>
<evidence type="ECO:0000256" key="1">
    <source>
        <dbReference type="ARBA" id="ARBA00006992"/>
    </source>
</evidence>
<dbReference type="InterPro" id="IPR027417">
    <property type="entry name" value="P-loop_NTPase"/>
</dbReference>
<dbReference type="InterPro" id="IPR039187">
    <property type="entry name" value="SNO_AAA"/>
</dbReference>
<evidence type="ECO:0000259" key="4">
    <source>
        <dbReference type="Pfam" id="PF13872"/>
    </source>
</evidence>
<gene>
    <name evidence="5" type="ORF">CYCCA115_LOCUS15843</name>
</gene>
<evidence type="ECO:0000313" key="6">
    <source>
        <dbReference type="Proteomes" id="UP001295423"/>
    </source>
</evidence>
<organism evidence="5 6">
    <name type="scientific">Cylindrotheca closterium</name>
    <dbReference type="NCBI Taxonomy" id="2856"/>
    <lineage>
        <taxon>Eukaryota</taxon>
        <taxon>Sar</taxon>
        <taxon>Stramenopiles</taxon>
        <taxon>Ochrophyta</taxon>
        <taxon>Bacillariophyta</taxon>
        <taxon>Bacillariophyceae</taxon>
        <taxon>Bacillariophycidae</taxon>
        <taxon>Bacillariales</taxon>
        <taxon>Bacillariaceae</taxon>
        <taxon>Cylindrotheca</taxon>
    </lineage>
</organism>
<proteinExistence type="inferred from homology"/>
<reference evidence="5" key="1">
    <citation type="submission" date="2023-08" db="EMBL/GenBank/DDBJ databases">
        <authorList>
            <person name="Audoor S."/>
            <person name="Bilcke G."/>
        </authorList>
    </citation>
    <scope>NUCLEOTIDE SEQUENCE</scope>
</reference>
<evidence type="ECO:0000259" key="3">
    <source>
        <dbReference type="Pfam" id="PF13871"/>
    </source>
</evidence>
<dbReference type="EMBL" id="CAKOGP040001892">
    <property type="protein sequence ID" value="CAJ1955625.1"/>
    <property type="molecule type" value="Genomic_DNA"/>
</dbReference>
<feature type="domain" description="Strawberry notch helicase C" evidence="3">
    <location>
        <begin position="1081"/>
        <end position="1138"/>
    </location>
</feature>
<dbReference type="InterPro" id="IPR026937">
    <property type="entry name" value="SBNO_Helicase_C_dom"/>
</dbReference>
<dbReference type="GO" id="GO:0042393">
    <property type="term" value="F:histone binding"/>
    <property type="evidence" value="ECO:0007669"/>
    <property type="project" value="TreeGrafter"/>
</dbReference>
<feature type="region of interest" description="Disordered" evidence="2">
    <location>
        <begin position="62"/>
        <end position="97"/>
    </location>
</feature>
<sequence length="1590" mass="178390">MASTTTTTTTATPDVPSLLQATAANIQAVAAAANIPLPSSMMSSLETLEGLTSLHSYLQQMGLDVPPLPNPNNKNNNNNKEKEANHDEEDDSAEAVSYKKYKPVKVKLGSPHPDPVVENSTLAAVEPPDILYNLAIPADVIAGKLSDLQLEAVLYGCQRHQMELPKKPEPEEDLENQAPPAKEATNASAATANKMTTPQKPPPPPARAGSKRKSPDAKPKEEAPSFRAGFMLGDGAGMGKAKRDLRDLGLETYAQKNCHLLKNITQSKIPHDEGLIFSTYKALIGNTRGTSRMHQLKEWCGEDFDGLILLDECHKAKNITLDANGKTCNVGSAECSKAAAAVVELQNCLPRARVVYCSATAVSEPFSLGFMSRLGLWGYGTEYPTGFNQFLQSIQRLGCGAMELHAMHLKSKGAMVARTLSYEGCEFAAISNIMNAESEKFYDKSAELWGEMHDALVNEMAQRRDRAEYEKKLKWAQEKGDTFLDAEMLEKQQLYADSDDEDEEMTEAEVQASMYRKEVRQRKAGIIKSVYWGAHQRFFRSLCIASKVDAAIAETKAALEDGNCVIIGLQSTGEARTKDAAKQAGSNVAADGELFFEDYICDSKEGIRRVLMNIFPLPPKPKGVVPPDFLTQKAFDESSDDIEELDAKKSEFKAVKSPELKARSKKGRKQDSAKRGWMDSNIDDLFSSDEEIEEIIFKPMKWDELSLEYTSNSPAAKRRTNYRRACEQLKRWFEAVDELDLPPNPLDRLLNELGGPDKVAEMTGRKTRQVERYHLLKDKTLKVFEKRLPENGRMDEINIEERQNFQRGRKLVAILSEAASTGVSLQADKRVKNQRRRVHITLELPWSADKAIQQLGRSHRSNQKSAPIYKFLISKVGGEARFASAVARRLQSLGALTQGDRRATGSAQKLGLGEFDLDNEHGSRALTTMVCAIEACQFESQHTVEMPELPVEECALALARFDAILEKIKSYREEDRPDDWSTCLSFAWANSDLPPSDKRDFEMISRVFRTNNGRSFATWREEALANGQSCAEIADKGYNPDDAEPVQEQLAVSKEHGFVLPLICNILFHDVGLEPKDLRRTRHTRTKGGESLIPRFFNRVLGWRLSCQEVVATLFYETLRAVIREAKQKGHFDLGIKDLSGREIQFDSAPRCFRFKGLDAPDEAILLYNVRLDRGIPVDLAKELYDDAMRNRDLLHDNKDDEDDGWLITGRRAKIKTGFYIDGRKVYKKSPKVFLVINQLSVSLDRRVIVVRPNAGKGFREASNVFDDIHIKKHWKPCDTKAKVDRALKAWKKEFECADISNDKYYQHSCKGRHSNMMILSGHIQPFLDSIINLYNTRNNRLKIPKVVRVQTGENVNIALSNEVEVVDENGMKMEVDEECASDDEFDELLAESTAVERSIDYLSDGAGVAWDINGNGLTRGQIIQRRADGNFVVRFVNGKCYKFDPRKTKTARENFESEFKKLTASGMNAMFVSSITETISHAHHKSHFEDAPILSIEEDNDEAPVEQRYEIKFKGEIPKSIIGFHLDNFYNSNSFGEKEPWEHVIQGLAQRRAQSGEMTTRALHQLAKAERGVNGRQPVVSSNKKQKSP</sequence>
<feature type="region of interest" description="Disordered" evidence="2">
    <location>
        <begin position="1568"/>
        <end position="1590"/>
    </location>
</feature>
<feature type="domain" description="Strawberry notch helicase C" evidence="3">
    <location>
        <begin position="744"/>
        <end position="963"/>
    </location>
</feature>
<evidence type="ECO:0000313" key="5">
    <source>
        <dbReference type="EMBL" id="CAJ1955625.1"/>
    </source>
</evidence>
<protein>
    <submittedName>
        <fullName evidence="5">Uncharacterized protein</fullName>
    </submittedName>
</protein>
<comment type="caution">
    <text evidence="5">The sequence shown here is derived from an EMBL/GenBank/DDBJ whole genome shotgun (WGS) entry which is preliminary data.</text>
</comment>
<feature type="compositionally biased region" description="Basic and acidic residues" evidence="2">
    <location>
        <begin position="213"/>
        <end position="224"/>
    </location>
</feature>
<feature type="domain" description="Strawberry notch AAA" evidence="4">
    <location>
        <begin position="241"/>
        <end position="444"/>
    </location>
</feature>
<feature type="compositionally biased region" description="Low complexity" evidence="2">
    <location>
        <begin position="178"/>
        <end position="194"/>
    </location>
</feature>
<dbReference type="PANTHER" id="PTHR12706:SF30">
    <property type="entry name" value="PROTEIN STRAWBERRY NOTCH-RELATED"/>
    <property type="match status" value="1"/>
</dbReference>
<name>A0AAD2FXN5_9STRA</name>
<dbReference type="Proteomes" id="UP001295423">
    <property type="component" value="Unassembled WGS sequence"/>
</dbReference>
<dbReference type="GO" id="GO:0031490">
    <property type="term" value="F:chromatin DNA binding"/>
    <property type="evidence" value="ECO:0007669"/>
    <property type="project" value="TreeGrafter"/>
</dbReference>
<dbReference type="GO" id="GO:0005634">
    <property type="term" value="C:nucleus"/>
    <property type="evidence" value="ECO:0007669"/>
    <property type="project" value="TreeGrafter"/>
</dbReference>
<dbReference type="InterPro" id="IPR026741">
    <property type="entry name" value="SNO"/>
</dbReference>
<accession>A0AAD2FXN5</accession>
<comment type="similarity">
    <text evidence="1">Belongs to the SBNO family.</text>
</comment>
<dbReference type="Pfam" id="PF13872">
    <property type="entry name" value="AAA_34"/>
    <property type="match status" value="1"/>
</dbReference>
<dbReference type="PANTHER" id="PTHR12706">
    <property type="entry name" value="STRAWBERRY NOTCH-RELATED"/>
    <property type="match status" value="1"/>
</dbReference>
<feature type="region of interest" description="Disordered" evidence="2">
    <location>
        <begin position="164"/>
        <end position="229"/>
    </location>
</feature>
<dbReference type="SUPFAM" id="SSF52540">
    <property type="entry name" value="P-loop containing nucleoside triphosphate hydrolases"/>
    <property type="match status" value="1"/>
</dbReference>
<dbReference type="GO" id="GO:0006355">
    <property type="term" value="P:regulation of DNA-templated transcription"/>
    <property type="evidence" value="ECO:0007669"/>
    <property type="project" value="InterPro"/>
</dbReference>
<evidence type="ECO:0000256" key="2">
    <source>
        <dbReference type="SAM" id="MobiDB-lite"/>
    </source>
</evidence>